<evidence type="ECO:0000313" key="2">
    <source>
        <dbReference type="EMBL" id="ELY83639.1"/>
    </source>
</evidence>
<evidence type="ECO:0000313" key="3">
    <source>
        <dbReference type="Proteomes" id="UP000011511"/>
    </source>
</evidence>
<sequence length="397" mass="46467">MRSDPKVKLFTKGRLRKELESRKDQAQEHIIDEDDQTILTANKQQYIDQVVERYSVDPPVIQFDERYAEPEGSGPDSQLVVYFPYTGNQEMLYKKPSSYKSNIGIYEFYVGSDHIYHKIDAHRKDSDSLDTEIQRVIQYLRDHAKPVAKQVRKFNADLQDQVTRWFEEHKEDTREKHDEFSDLDIPIKKRDEVPETFSVPGPDSRKQVSLSDRNSTEFKESGELEPELDTEIYREILQVIYDVGKGFERSPHLFQDKGEEDLRDYILFFLEAHFEGSVTGETFNKNGKTDILYRYDNSNLFVAECGIWDGPQWCNDKLDQLLNYLTWRDSKAALVVFVKRNKITPVLDKLDTSIRVHPTFIEHVNEAGESWNDYKIHLPENPDREVQLGVIAVHLPN</sequence>
<protein>
    <submittedName>
        <fullName evidence="2">Uncharacterized protein</fullName>
    </submittedName>
</protein>
<dbReference type="eggNOG" id="arCOG12798">
    <property type="taxonomic scope" value="Archaea"/>
</dbReference>
<dbReference type="PATRIC" id="fig|1227494.3.peg.3567"/>
<name>L9ZB78_NATA2</name>
<dbReference type="EMBL" id="AOIK01000043">
    <property type="protein sequence ID" value="ELY83639.1"/>
    <property type="molecule type" value="Genomic_DNA"/>
</dbReference>
<accession>L9ZB78</accession>
<comment type="caution">
    <text evidence="2">The sequence shown here is derived from an EMBL/GenBank/DDBJ whole genome shotgun (WGS) entry which is preliminary data.</text>
</comment>
<evidence type="ECO:0000256" key="1">
    <source>
        <dbReference type="SAM" id="MobiDB-lite"/>
    </source>
</evidence>
<dbReference type="AlphaFoldDB" id="L9ZB78"/>
<gene>
    <name evidence="2" type="ORF">C485_17842</name>
</gene>
<dbReference type="Proteomes" id="UP000011511">
    <property type="component" value="Unassembled WGS sequence"/>
</dbReference>
<proteinExistence type="predicted"/>
<reference evidence="2 3" key="1">
    <citation type="journal article" date="2014" name="PLoS Genet.">
        <title>Phylogenetically driven sequencing of extremely halophilic archaea reveals strategies for static and dynamic osmo-response.</title>
        <authorList>
            <person name="Becker E.A."/>
            <person name="Seitzer P.M."/>
            <person name="Tritt A."/>
            <person name="Larsen D."/>
            <person name="Krusor M."/>
            <person name="Yao A.I."/>
            <person name="Wu D."/>
            <person name="Madern D."/>
            <person name="Eisen J.A."/>
            <person name="Darling A.E."/>
            <person name="Facciotti M.T."/>
        </authorList>
    </citation>
    <scope>NUCLEOTIDE SEQUENCE [LARGE SCALE GENOMIC DNA]</scope>
    <source>
        <strain evidence="2 3">JCM 12890</strain>
    </source>
</reference>
<dbReference type="RefSeq" id="WP_007110783.1">
    <property type="nucleotide sequence ID" value="NZ_AOIK01000043.1"/>
</dbReference>
<keyword evidence="3" id="KW-1185">Reference proteome</keyword>
<organism evidence="2 3">
    <name type="scientific">Natrinema altunense (strain JCM 12890 / CGMCC 1.3731 / AJ2)</name>
    <dbReference type="NCBI Taxonomy" id="1227494"/>
    <lineage>
        <taxon>Archaea</taxon>
        <taxon>Methanobacteriati</taxon>
        <taxon>Methanobacteriota</taxon>
        <taxon>Stenosarchaea group</taxon>
        <taxon>Halobacteria</taxon>
        <taxon>Halobacteriales</taxon>
        <taxon>Natrialbaceae</taxon>
        <taxon>Natrinema</taxon>
    </lineage>
</organism>
<feature type="region of interest" description="Disordered" evidence="1">
    <location>
        <begin position="191"/>
        <end position="224"/>
    </location>
</feature>